<dbReference type="GO" id="GO:0006099">
    <property type="term" value="P:tricarboxylic acid cycle"/>
    <property type="evidence" value="ECO:0007669"/>
    <property type="project" value="UniProtKB-UniRule"/>
</dbReference>
<feature type="binding site" evidence="7">
    <location>
        <position position="91"/>
    </location>
    <ligand>
        <name>ATP</name>
        <dbReference type="ChEBI" id="CHEBI:30616"/>
    </ligand>
</feature>
<evidence type="ECO:0000256" key="2">
    <source>
        <dbReference type="ARBA" id="ARBA00022598"/>
    </source>
</evidence>
<evidence type="ECO:0000256" key="6">
    <source>
        <dbReference type="ARBA" id="ARBA00022842"/>
    </source>
</evidence>
<accession>A0A7C3YFI7</accession>
<feature type="binding site" evidence="7">
    <location>
        <begin position="313"/>
        <end position="315"/>
    </location>
    <ligand>
        <name>substrate</name>
        <note>ligand shared with subunit alpha</note>
    </ligand>
</feature>
<dbReference type="PANTHER" id="PTHR11815">
    <property type="entry name" value="SUCCINYL-COA SYNTHETASE BETA CHAIN"/>
    <property type="match status" value="1"/>
</dbReference>
<feature type="binding site" evidence="7">
    <location>
        <position position="45"/>
    </location>
    <ligand>
        <name>ATP</name>
        <dbReference type="ChEBI" id="CHEBI:30616"/>
    </ligand>
</feature>
<comment type="subunit">
    <text evidence="7">Heterotetramer of two alpha and two beta subunits.</text>
</comment>
<evidence type="ECO:0000259" key="8">
    <source>
        <dbReference type="PROSITE" id="PS50975"/>
    </source>
</evidence>
<dbReference type="InterPro" id="IPR011761">
    <property type="entry name" value="ATP-grasp"/>
</dbReference>
<feature type="binding site" evidence="7">
    <location>
        <position position="94"/>
    </location>
    <ligand>
        <name>ATP</name>
        <dbReference type="ChEBI" id="CHEBI:30616"/>
    </ligand>
</feature>
<evidence type="ECO:0000256" key="3">
    <source>
        <dbReference type="ARBA" id="ARBA00022723"/>
    </source>
</evidence>
<dbReference type="InterPro" id="IPR005811">
    <property type="entry name" value="SUCC_ACL_C"/>
</dbReference>
<dbReference type="Pfam" id="PF00549">
    <property type="entry name" value="Ligase_CoA"/>
    <property type="match status" value="1"/>
</dbReference>
<dbReference type="SUPFAM" id="SSF56059">
    <property type="entry name" value="Glutathione synthetase ATP-binding domain-like"/>
    <property type="match status" value="1"/>
</dbReference>
<dbReference type="PANTHER" id="PTHR11815:SF10">
    <property type="entry name" value="SUCCINATE--COA LIGASE [GDP-FORMING] SUBUNIT BETA, MITOCHONDRIAL"/>
    <property type="match status" value="1"/>
</dbReference>
<dbReference type="FunFam" id="3.30.470.20:FF:000002">
    <property type="entry name" value="Succinate--CoA ligase [ADP-forming] subunit beta"/>
    <property type="match status" value="1"/>
</dbReference>
<feature type="binding site" evidence="7">
    <location>
        <position position="99"/>
    </location>
    <ligand>
        <name>ATP</name>
        <dbReference type="ChEBI" id="CHEBI:30616"/>
    </ligand>
</feature>
<dbReference type="EC" id="6.2.1.5" evidence="7"/>
<dbReference type="Pfam" id="PF08442">
    <property type="entry name" value="ATP-grasp_2"/>
    <property type="match status" value="1"/>
</dbReference>
<evidence type="ECO:0000256" key="1">
    <source>
        <dbReference type="ARBA" id="ARBA00022532"/>
    </source>
</evidence>
<evidence type="ECO:0000313" key="10">
    <source>
        <dbReference type="EMBL" id="HHF48262.1"/>
    </source>
</evidence>
<evidence type="ECO:0000256" key="4">
    <source>
        <dbReference type="ARBA" id="ARBA00022741"/>
    </source>
</evidence>
<dbReference type="Gene3D" id="3.30.1490.20">
    <property type="entry name" value="ATP-grasp fold, A domain"/>
    <property type="match status" value="1"/>
</dbReference>
<dbReference type="NCBIfam" id="TIGR01016">
    <property type="entry name" value="sucCoAbeta"/>
    <property type="match status" value="1"/>
</dbReference>
<comment type="catalytic activity">
    <reaction evidence="7">
        <text>succinate + ATP + CoA = succinyl-CoA + ADP + phosphate</text>
        <dbReference type="Rhea" id="RHEA:17661"/>
        <dbReference type="ChEBI" id="CHEBI:30031"/>
        <dbReference type="ChEBI" id="CHEBI:30616"/>
        <dbReference type="ChEBI" id="CHEBI:43474"/>
        <dbReference type="ChEBI" id="CHEBI:57287"/>
        <dbReference type="ChEBI" id="CHEBI:57292"/>
        <dbReference type="ChEBI" id="CHEBI:456216"/>
        <dbReference type="EC" id="6.2.1.5"/>
    </reaction>
</comment>
<dbReference type="GO" id="GO:0004775">
    <property type="term" value="F:succinate-CoA ligase (ADP-forming) activity"/>
    <property type="evidence" value="ECO:0007669"/>
    <property type="project" value="UniProtKB-UniRule"/>
</dbReference>
<dbReference type="NCBIfam" id="NF001913">
    <property type="entry name" value="PRK00696.1"/>
    <property type="match status" value="1"/>
</dbReference>
<feature type="binding site" evidence="7">
    <location>
        <begin position="52"/>
        <end position="54"/>
    </location>
    <ligand>
        <name>ATP</name>
        <dbReference type="ChEBI" id="CHEBI:30616"/>
    </ligand>
</feature>
<gene>
    <name evidence="7" type="primary">sucC</name>
    <name evidence="10" type="ORF">ENL48_03545</name>
    <name evidence="9" type="ORF">ENX77_05720</name>
</gene>
<keyword evidence="1 7" id="KW-0816">Tricarboxylic acid cycle</keyword>
<dbReference type="GO" id="GO:0000287">
    <property type="term" value="F:magnesium ion binding"/>
    <property type="evidence" value="ECO:0007669"/>
    <property type="project" value="UniProtKB-UniRule"/>
</dbReference>
<dbReference type="PROSITE" id="PS01217">
    <property type="entry name" value="SUCCINYL_COA_LIG_3"/>
    <property type="match status" value="1"/>
</dbReference>
<proteinExistence type="inferred from homology"/>
<dbReference type="PIRSF" id="PIRSF001554">
    <property type="entry name" value="SucCS_beta"/>
    <property type="match status" value="1"/>
</dbReference>
<feature type="binding site" evidence="7">
    <location>
        <position position="191"/>
    </location>
    <ligand>
        <name>Mg(2+)</name>
        <dbReference type="ChEBI" id="CHEBI:18420"/>
    </ligand>
</feature>
<comment type="function">
    <text evidence="7">Succinyl-CoA synthetase functions in the citric acid cycle (TCA), coupling the hydrolysis of succinyl-CoA to the synthesis of either ATP or GTP and thus represents the only step of substrate-level phosphorylation in the TCA. The beta subunit provides nucleotide specificity of the enzyme and binds the substrate succinate, while the binding sites for coenzyme A and phosphate are found in the alpha subunit.</text>
</comment>
<dbReference type="SUPFAM" id="SSF52210">
    <property type="entry name" value="Succinyl-CoA synthetase domains"/>
    <property type="match status" value="1"/>
</dbReference>
<comment type="catalytic activity">
    <reaction evidence="7">
        <text>GTP + succinate + CoA = succinyl-CoA + GDP + phosphate</text>
        <dbReference type="Rhea" id="RHEA:22120"/>
        <dbReference type="ChEBI" id="CHEBI:30031"/>
        <dbReference type="ChEBI" id="CHEBI:37565"/>
        <dbReference type="ChEBI" id="CHEBI:43474"/>
        <dbReference type="ChEBI" id="CHEBI:57287"/>
        <dbReference type="ChEBI" id="CHEBI:57292"/>
        <dbReference type="ChEBI" id="CHEBI:58189"/>
    </reaction>
</comment>
<dbReference type="InterPro" id="IPR013815">
    <property type="entry name" value="ATP_grasp_subdomain_1"/>
</dbReference>
<dbReference type="InterPro" id="IPR013650">
    <property type="entry name" value="ATP-grasp_succ-CoA_synth-type"/>
</dbReference>
<dbReference type="GO" id="GO:0042709">
    <property type="term" value="C:succinate-CoA ligase complex"/>
    <property type="evidence" value="ECO:0007669"/>
    <property type="project" value="TreeGrafter"/>
</dbReference>
<comment type="caution">
    <text evidence="9">The sequence shown here is derived from an EMBL/GenBank/DDBJ whole genome shotgun (WGS) entry which is preliminary data.</text>
</comment>
<dbReference type="InterPro" id="IPR016102">
    <property type="entry name" value="Succinyl-CoA_synth-like"/>
</dbReference>
<evidence type="ECO:0000313" key="9">
    <source>
        <dbReference type="EMBL" id="HGE66599.1"/>
    </source>
</evidence>
<dbReference type="PROSITE" id="PS50975">
    <property type="entry name" value="ATP_GRASP"/>
    <property type="match status" value="1"/>
</dbReference>
<feature type="binding site" evidence="7">
    <location>
        <position position="205"/>
    </location>
    <ligand>
        <name>Mg(2+)</name>
        <dbReference type="ChEBI" id="CHEBI:18420"/>
    </ligand>
</feature>
<comment type="similarity">
    <text evidence="7">Belongs to the succinate/malate CoA ligase beta subunit family.</text>
</comment>
<dbReference type="FunFam" id="3.40.50.261:FF:000007">
    <property type="entry name" value="Succinate--CoA ligase [ADP-forming] subunit beta"/>
    <property type="match status" value="1"/>
</dbReference>
<dbReference type="GO" id="GO:0006104">
    <property type="term" value="P:succinyl-CoA metabolic process"/>
    <property type="evidence" value="ECO:0007669"/>
    <property type="project" value="TreeGrafter"/>
</dbReference>
<keyword evidence="4 7" id="KW-0547">Nucleotide-binding</keyword>
<feature type="domain" description="ATP-grasp" evidence="8">
    <location>
        <begin position="9"/>
        <end position="238"/>
    </location>
</feature>
<name>A0A7C3YFI7_9EURY</name>
<dbReference type="AlphaFoldDB" id="A0A7C3YFI7"/>
<feature type="binding site" evidence="7">
    <location>
        <position position="256"/>
    </location>
    <ligand>
        <name>substrate</name>
        <note>ligand shared with subunit alpha</note>
    </ligand>
</feature>
<dbReference type="EMBL" id="DRUC01000055">
    <property type="protein sequence ID" value="HHF48262.1"/>
    <property type="molecule type" value="Genomic_DNA"/>
</dbReference>
<dbReference type="InterPro" id="IPR005809">
    <property type="entry name" value="Succ_CoA_ligase-like_bsu"/>
</dbReference>
<reference evidence="9" key="1">
    <citation type="journal article" date="2020" name="mSystems">
        <title>Genome- and Community-Level Interaction Insights into Carbon Utilization and Element Cycling Functions of Hydrothermarchaeota in Hydrothermal Sediment.</title>
        <authorList>
            <person name="Zhou Z."/>
            <person name="Liu Y."/>
            <person name="Xu W."/>
            <person name="Pan J."/>
            <person name="Luo Z.H."/>
            <person name="Li M."/>
        </authorList>
    </citation>
    <scope>NUCLEOTIDE SEQUENCE [LARGE SCALE GENOMIC DNA]</scope>
    <source>
        <strain evidence="10">SpSt-10</strain>
        <strain evidence="9">SpSt-97</strain>
    </source>
</reference>
<evidence type="ECO:0000256" key="7">
    <source>
        <dbReference type="HAMAP-Rule" id="MF_00558"/>
    </source>
</evidence>
<organism evidence="9">
    <name type="scientific">Geoglobus ahangari</name>
    <dbReference type="NCBI Taxonomy" id="113653"/>
    <lineage>
        <taxon>Archaea</taxon>
        <taxon>Methanobacteriati</taxon>
        <taxon>Methanobacteriota</taxon>
        <taxon>Archaeoglobi</taxon>
        <taxon>Archaeoglobales</taxon>
        <taxon>Archaeoglobaceae</taxon>
        <taxon>Geoglobus</taxon>
    </lineage>
</organism>
<protein>
    <recommendedName>
        <fullName evidence="7">Succinate--CoA ligase [ADP-forming] subunit beta</fullName>
        <ecNumber evidence="7">6.2.1.5</ecNumber>
    </recommendedName>
    <alternativeName>
        <fullName evidence="7">Succinyl-CoA synthetase subunit beta</fullName>
        <shortName evidence="7">SCS-beta</shortName>
    </alternativeName>
</protein>
<dbReference type="Gene3D" id="3.30.470.20">
    <property type="entry name" value="ATP-grasp fold, B domain"/>
    <property type="match status" value="1"/>
</dbReference>
<dbReference type="GO" id="GO:0005524">
    <property type="term" value="F:ATP binding"/>
    <property type="evidence" value="ECO:0007669"/>
    <property type="project" value="UniProtKB-UniRule"/>
</dbReference>
<comment type="cofactor">
    <cofactor evidence="7">
        <name>Mg(2+)</name>
        <dbReference type="ChEBI" id="CHEBI:18420"/>
    </cofactor>
    <text evidence="7">Binds 1 Mg(2+) ion per subunit.</text>
</comment>
<comment type="pathway">
    <text evidence="7">Carbohydrate metabolism; tricarboxylic acid cycle; succinate from succinyl-CoA (ligase route): step 1/1.</text>
</comment>
<dbReference type="EMBL" id="DTPI01000031">
    <property type="protein sequence ID" value="HGE66599.1"/>
    <property type="molecule type" value="Genomic_DNA"/>
</dbReference>
<keyword evidence="5 7" id="KW-0067">ATP-binding</keyword>
<dbReference type="UniPathway" id="UPA00223">
    <property type="reaction ID" value="UER00999"/>
</dbReference>
<keyword evidence="6 7" id="KW-0460">Magnesium</keyword>
<sequence>MRMHEYQAKQIFKKYGIPIARGELATNPDEVKEIAEKLGGKVVLKSQVLVGGRGKAGGIKKVDSVEEAVELAKKMFGMELKGHRVEKIYVEEQLDIEREMYVGFTLDRANKGFALIVSSVGGMDIEEIAIKHPDKIARVTVDPLFGLWDYQIREVLYRSNMPKEYQKEVSRIIKALYKVLIDHEAELTEINPLIVTKDGKIIAADARLNIDDNALYRHPDLKDMKDYTEIDQSERIAEEKGLNFVKLDGNIGVIANGAGMSMSTMDLIYLEGGKPANFCDVGGGATSDVVKEAMNLVLMDKNVKVIFVNIFGGITRCDEVAKGLIKTFSEVKVDIPIVLRLAGTNEEDGRRIIKEFIKENNIKNIHIVETMEEGAKKAVELAR</sequence>
<dbReference type="HAMAP" id="MF_00558">
    <property type="entry name" value="Succ_CoA_beta"/>
    <property type="match status" value="1"/>
</dbReference>
<keyword evidence="2 7" id="KW-0436">Ligase</keyword>
<dbReference type="InterPro" id="IPR017866">
    <property type="entry name" value="Succ-CoA_synthase_bsu_CS"/>
</dbReference>
<evidence type="ECO:0000256" key="5">
    <source>
        <dbReference type="ARBA" id="ARBA00022840"/>
    </source>
</evidence>
<dbReference type="Gene3D" id="3.40.50.261">
    <property type="entry name" value="Succinyl-CoA synthetase domains"/>
    <property type="match status" value="1"/>
</dbReference>
<keyword evidence="3 7" id="KW-0479">Metal-binding</keyword>